<keyword evidence="3" id="KW-0804">Transcription</keyword>
<keyword evidence="1" id="KW-0805">Transcription regulation</keyword>
<evidence type="ECO:0000259" key="4">
    <source>
        <dbReference type="PROSITE" id="PS51118"/>
    </source>
</evidence>
<dbReference type="PROSITE" id="PS51118">
    <property type="entry name" value="HTH_HXLR"/>
    <property type="match status" value="1"/>
</dbReference>
<dbReference type="SUPFAM" id="SSF46785">
    <property type="entry name" value="Winged helix' DNA-binding domain"/>
    <property type="match status" value="1"/>
</dbReference>
<keyword evidence="6" id="KW-1185">Reference proteome</keyword>
<evidence type="ECO:0000256" key="1">
    <source>
        <dbReference type="ARBA" id="ARBA00023015"/>
    </source>
</evidence>
<evidence type="ECO:0000256" key="2">
    <source>
        <dbReference type="ARBA" id="ARBA00023125"/>
    </source>
</evidence>
<dbReference type="PANTHER" id="PTHR33204:SF37">
    <property type="entry name" value="HTH-TYPE TRANSCRIPTIONAL REGULATOR YODB"/>
    <property type="match status" value="1"/>
</dbReference>
<gene>
    <name evidence="5" type="ORF">SAMN05444370_12040</name>
</gene>
<evidence type="ECO:0000313" key="6">
    <source>
        <dbReference type="Proteomes" id="UP000198703"/>
    </source>
</evidence>
<sequence>MVINAMFLPADPYNMDCPSREMLDLIAGKWAILILCCLQQGPVRTGALHRAIGGISPKMLTQTLRALERNGFVERTSYPEVPPRVEYRLTDLGRSLSALARAMEQWVVENYPAILEQRRRAAEDAD</sequence>
<dbReference type="PANTHER" id="PTHR33204">
    <property type="entry name" value="TRANSCRIPTIONAL REGULATOR, MARR FAMILY"/>
    <property type="match status" value="1"/>
</dbReference>
<dbReference type="InterPro" id="IPR036388">
    <property type="entry name" value="WH-like_DNA-bd_sf"/>
</dbReference>
<evidence type="ECO:0000313" key="5">
    <source>
        <dbReference type="EMBL" id="SEA94531.1"/>
    </source>
</evidence>
<dbReference type="GO" id="GO:0003677">
    <property type="term" value="F:DNA binding"/>
    <property type="evidence" value="ECO:0007669"/>
    <property type="project" value="UniProtKB-KW"/>
</dbReference>
<dbReference type="STRING" id="89524.SAMN05444370_12040"/>
<name>A0A1H4FBJ1_9RHOB</name>
<evidence type="ECO:0000256" key="3">
    <source>
        <dbReference type="ARBA" id="ARBA00023163"/>
    </source>
</evidence>
<organism evidence="5 6">
    <name type="scientific">Rubrimonas cliftonensis</name>
    <dbReference type="NCBI Taxonomy" id="89524"/>
    <lineage>
        <taxon>Bacteria</taxon>
        <taxon>Pseudomonadati</taxon>
        <taxon>Pseudomonadota</taxon>
        <taxon>Alphaproteobacteria</taxon>
        <taxon>Rhodobacterales</taxon>
        <taxon>Paracoccaceae</taxon>
        <taxon>Rubrimonas</taxon>
    </lineage>
</organism>
<reference evidence="5 6" key="1">
    <citation type="submission" date="2016-10" db="EMBL/GenBank/DDBJ databases">
        <authorList>
            <person name="de Groot N.N."/>
        </authorList>
    </citation>
    <scope>NUCLEOTIDE SEQUENCE [LARGE SCALE GENOMIC DNA]</scope>
    <source>
        <strain evidence="5 6">DSM 15345</strain>
    </source>
</reference>
<protein>
    <submittedName>
        <fullName evidence="5">Transcriptional regulator, HxlR family</fullName>
    </submittedName>
</protein>
<accession>A0A1H4FBJ1</accession>
<proteinExistence type="predicted"/>
<keyword evidence="2" id="KW-0238">DNA-binding</keyword>
<dbReference type="EMBL" id="FNQM01000020">
    <property type="protein sequence ID" value="SEA94531.1"/>
    <property type="molecule type" value="Genomic_DNA"/>
</dbReference>
<feature type="domain" description="HTH hxlR-type" evidence="4">
    <location>
        <begin position="17"/>
        <end position="115"/>
    </location>
</feature>
<dbReference type="Proteomes" id="UP000198703">
    <property type="component" value="Unassembled WGS sequence"/>
</dbReference>
<dbReference type="InterPro" id="IPR036390">
    <property type="entry name" value="WH_DNA-bd_sf"/>
</dbReference>
<dbReference type="Gene3D" id="1.10.10.10">
    <property type="entry name" value="Winged helix-like DNA-binding domain superfamily/Winged helix DNA-binding domain"/>
    <property type="match status" value="1"/>
</dbReference>
<dbReference type="InterPro" id="IPR002577">
    <property type="entry name" value="HTH_HxlR"/>
</dbReference>
<dbReference type="Pfam" id="PF01638">
    <property type="entry name" value="HxlR"/>
    <property type="match status" value="1"/>
</dbReference>
<dbReference type="AlphaFoldDB" id="A0A1H4FBJ1"/>